<evidence type="ECO:0000259" key="2">
    <source>
        <dbReference type="Pfam" id="PF14145"/>
    </source>
</evidence>
<proteinExistence type="predicted"/>
<accession>A0A1E3L399</accession>
<dbReference type="Proteomes" id="UP000094578">
    <property type="component" value="Unassembled WGS sequence"/>
</dbReference>
<evidence type="ECO:0000313" key="4">
    <source>
        <dbReference type="Proteomes" id="UP000094578"/>
    </source>
</evidence>
<dbReference type="Pfam" id="PF14145">
    <property type="entry name" value="YrhK"/>
    <property type="match status" value="1"/>
</dbReference>
<keyword evidence="1" id="KW-0472">Membrane</keyword>
<feature type="transmembrane region" description="Helical" evidence="1">
    <location>
        <begin position="46"/>
        <end position="67"/>
    </location>
</feature>
<name>A0A1E3L399_9BACL</name>
<gene>
    <name evidence="3" type="ORF">PTI45_02269</name>
</gene>
<dbReference type="AlphaFoldDB" id="A0A1E3L399"/>
<protein>
    <recommendedName>
        <fullName evidence="2">YrhK domain-containing protein</fullName>
    </recommendedName>
</protein>
<sequence length="115" mass="13810">MRKRDATRRKNLPRKSRRMRIRKPDETSLVVDLTHRRIFTNNRYELFRLLNDIFTTLCFLTGSYFFFTSETKTGTIMFIIGNANTLLRAIISIIQRVHMEWIDDEKGKETFYPSK</sequence>
<feature type="transmembrane region" description="Helical" evidence="1">
    <location>
        <begin position="73"/>
        <end position="91"/>
    </location>
</feature>
<evidence type="ECO:0000256" key="1">
    <source>
        <dbReference type="SAM" id="Phobius"/>
    </source>
</evidence>
<dbReference type="EMBL" id="MDER01000039">
    <property type="protein sequence ID" value="ODP28279.1"/>
    <property type="molecule type" value="Genomic_DNA"/>
</dbReference>
<keyword evidence="1" id="KW-1133">Transmembrane helix</keyword>
<reference evidence="3 4" key="1">
    <citation type="submission" date="2016-08" db="EMBL/GenBank/DDBJ databases">
        <title>Genome sequencing of Paenibacillus sp. TI45-13ar, isolated from Korean traditional nuruk.</title>
        <authorList>
            <person name="Kim S.-J."/>
        </authorList>
    </citation>
    <scope>NUCLEOTIDE SEQUENCE [LARGE SCALE GENOMIC DNA]</scope>
    <source>
        <strain evidence="3 4">TI45-13ar</strain>
    </source>
</reference>
<keyword evidence="1" id="KW-0812">Transmembrane</keyword>
<dbReference type="RefSeq" id="WP_069327693.1">
    <property type="nucleotide sequence ID" value="NZ_MDER01000039.1"/>
</dbReference>
<evidence type="ECO:0000313" key="3">
    <source>
        <dbReference type="EMBL" id="ODP28279.1"/>
    </source>
</evidence>
<comment type="caution">
    <text evidence="3">The sequence shown here is derived from an EMBL/GenBank/DDBJ whole genome shotgun (WGS) entry which is preliminary data.</text>
</comment>
<dbReference type="InterPro" id="IPR025424">
    <property type="entry name" value="YrhK_domain"/>
</dbReference>
<organism evidence="3 4">
    <name type="scientific">Paenibacillus nuruki</name>
    <dbReference type="NCBI Taxonomy" id="1886670"/>
    <lineage>
        <taxon>Bacteria</taxon>
        <taxon>Bacillati</taxon>
        <taxon>Bacillota</taxon>
        <taxon>Bacilli</taxon>
        <taxon>Bacillales</taxon>
        <taxon>Paenibacillaceae</taxon>
        <taxon>Paenibacillus</taxon>
    </lineage>
</organism>
<keyword evidence="4" id="KW-1185">Reference proteome</keyword>
<feature type="domain" description="YrhK" evidence="2">
    <location>
        <begin position="42"/>
        <end position="96"/>
    </location>
</feature>